<feature type="region of interest" description="Disordered" evidence="1">
    <location>
        <begin position="45"/>
        <end position="69"/>
    </location>
</feature>
<organism evidence="2 3">
    <name type="scientific">Trichoderma arundinaceum</name>
    <dbReference type="NCBI Taxonomy" id="490622"/>
    <lineage>
        <taxon>Eukaryota</taxon>
        <taxon>Fungi</taxon>
        <taxon>Dikarya</taxon>
        <taxon>Ascomycota</taxon>
        <taxon>Pezizomycotina</taxon>
        <taxon>Sordariomycetes</taxon>
        <taxon>Hypocreomycetidae</taxon>
        <taxon>Hypocreales</taxon>
        <taxon>Hypocreaceae</taxon>
        <taxon>Trichoderma</taxon>
    </lineage>
</organism>
<accession>A0A395NIN8</accession>
<dbReference type="AlphaFoldDB" id="A0A395NIN8"/>
<proteinExistence type="predicted"/>
<dbReference type="EMBL" id="PXOA01000396">
    <property type="protein sequence ID" value="RFU75972.1"/>
    <property type="molecule type" value="Genomic_DNA"/>
</dbReference>
<feature type="compositionally biased region" description="Polar residues" evidence="1">
    <location>
        <begin position="49"/>
        <end position="58"/>
    </location>
</feature>
<reference evidence="2 3" key="1">
    <citation type="journal article" date="2018" name="PLoS Pathog.">
        <title>Evolution of structural diversity of trichothecenes, a family of toxins produced by plant pathogenic and entomopathogenic fungi.</title>
        <authorList>
            <person name="Proctor R.H."/>
            <person name="McCormick S.P."/>
            <person name="Kim H.S."/>
            <person name="Cardoza R.E."/>
            <person name="Stanley A.M."/>
            <person name="Lindo L."/>
            <person name="Kelly A."/>
            <person name="Brown D.W."/>
            <person name="Lee T."/>
            <person name="Vaughan M.M."/>
            <person name="Alexander N.J."/>
            <person name="Busman M."/>
            <person name="Gutierrez S."/>
        </authorList>
    </citation>
    <scope>NUCLEOTIDE SEQUENCE [LARGE SCALE GENOMIC DNA]</scope>
    <source>
        <strain evidence="2 3">IBT 40837</strain>
    </source>
</reference>
<comment type="caution">
    <text evidence="2">The sequence shown here is derived from an EMBL/GenBank/DDBJ whole genome shotgun (WGS) entry which is preliminary data.</text>
</comment>
<evidence type="ECO:0000313" key="3">
    <source>
        <dbReference type="Proteomes" id="UP000266272"/>
    </source>
</evidence>
<dbReference type="Proteomes" id="UP000266272">
    <property type="component" value="Unassembled WGS sequence"/>
</dbReference>
<sequence length="120" mass="13467">MFPPTNQRPHRATLAENLDTDTLLQVSPSFGGRFRAWEVKADHQGFLGNGSTESSHSGPSAEKTGKMLQESSWNISAFQLMSQSAEALPQDRNRSMKQNRKAVQLLDSENATRYLRMQTQ</sequence>
<name>A0A395NIN8_TRIAR</name>
<gene>
    <name evidence="2" type="ORF">TARUN_6273</name>
</gene>
<feature type="region of interest" description="Disordered" evidence="1">
    <location>
        <begin position="84"/>
        <end position="120"/>
    </location>
</feature>
<feature type="compositionally biased region" description="Polar residues" evidence="1">
    <location>
        <begin position="107"/>
        <end position="120"/>
    </location>
</feature>
<keyword evidence="3" id="KW-1185">Reference proteome</keyword>
<protein>
    <submittedName>
        <fullName evidence="2">Uncharacterized protein</fullName>
    </submittedName>
</protein>
<evidence type="ECO:0000313" key="2">
    <source>
        <dbReference type="EMBL" id="RFU75972.1"/>
    </source>
</evidence>
<evidence type="ECO:0000256" key="1">
    <source>
        <dbReference type="SAM" id="MobiDB-lite"/>
    </source>
</evidence>